<keyword evidence="3" id="KW-1185">Reference proteome</keyword>
<reference evidence="2 3" key="1">
    <citation type="submission" date="2019-03" db="EMBL/GenBank/DDBJ databases">
        <title>Sequencing the genomes of 1000 actinobacteria strains.</title>
        <authorList>
            <person name="Klenk H.-P."/>
        </authorList>
    </citation>
    <scope>NUCLEOTIDE SEQUENCE [LARGE SCALE GENOMIC DNA]</scope>
    <source>
        <strain evidence="2 3">DSM 44969</strain>
    </source>
</reference>
<evidence type="ECO:0000313" key="3">
    <source>
        <dbReference type="Proteomes" id="UP000295560"/>
    </source>
</evidence>
<feature type="transmembrane region" description="Helical" evidence="1">
    <location>
        <begin position="267"/>
        <end position="287"/>
    </location>
</feature>
<dbReference type="InterPro" id="IPR025291">
    <property type="entry name" value="DUF4153"/>
</dbReference>
<dbReference type="Proteomes" id="UP000295560">
    <property type="component" value="Unassembled WGS sequence"/>
</dbReference>
<sequence>MLVTAAVVGAVLALTLSGTVSGVGWTLAALAVAVAMPVVGWRPQRAVGALLPRRVAVAESGWIPVAVALAVVPSVRDAPWLALLCLAAAVAAGSLGVVGRSSRSVVGGMLAVPFAMVRGAAWAARGLGGLRGVAGLPRLGMSLLAGVALLVVFAPLLAGADPAFGALLDALVPRFDGSYAVARIVYFALGAAVVLAAAVLVAARTVPPLGPARPSPLRGVEWALPIGLLVALFAAYVVTTLSTLFGSDEHIRTTTGLTYAEYARGGFWQLLAVSALTMAVVVAGLRWTPLRTPGDRLRVRLLLGGLVALTLVVVGSALYRMWLYQQAYGLTSLRLVVAATEVWLAAGFVIMLVSVLRLRPDRPTRGVVAAGMLTLLVLAVLNPDRLVASQNVERWRETGKIDVSTLGELSADAAPVLATLPEPIRSCALTGLPPSLDRAAADGWRAANLSRASAADLLGGSRPRCPDGLYRGPALLTGED</sequence>
<keyword evidence="1" id="KW-0812">Transmembrane</keyword>
<feature type="transmembrane region" description="Helical" evidence="1">
    <location>
        <begin position="335"/>
        <end position="358"/>
    </location>
</feature>
<evidence type="ECO:0000313" key="2">
    <source>
        <dbReference type="EMBL" id="TCK21058.1"/>
    </source>
</evidence>
<evidence type="ECO:0000256" key="1">
    <source>
        <dbReference type="SAM" id="Phobius"/>
    </source>
</evidence>
<dbReference type="EMBL" id="SMFZ01000002">
    <property type="protein sequence ID" value="TCK21058.1"/>
    <property type="molecule type" value="Genomic_DNA"/>
</dbReference>
<keyword evidence="1" id="KW-0472">Membrane</keyword>
<dbReference type="OrthoDB" id="9767931at2"/>
<accession>A0A4R1HH50</accession>
<feature type="transmembrane region" description="Helical" evidence="1">
    <location>
        <begin position="299"/>
        <end position="323"/>
    </location>
</feature>
<dbReference type="AlphaFoldDB" id="A0A4R1HH50"/>
<dbReference type="RefSeq" id="WP_132429856.1">
    <property type="nucleotide sequence ID" value="NZ_SMFZ01000002.1"/>
</dbReference>
<feature type="transmembrane region" description="Helical" evidence="1">
    <location>
        <begin position="364"/>
        <end position="381"/>
    </location>
</feature>
<comment type="caution">
    <text evidence="2">The sequence shown here is derived from an EMBL/GenBank/DDBJ whole genome shotgun (WGS) entry which is preliminary data.</text>
</comment>
<feature type="transmembrane region" description="Helical" evidence="1">
    <location>
        <begin position="180"/>
        <end position="202"/>
    </location>
</feature>
<feature type="transmembrane region" description="Helical" evidence="1">
    <location>
        <begin position="78"/>
        <end position="98"/>
    </location>
</feature>
<feature type="transmembrane region" description="Helical" evidence="1">
    <location>
        <begin position="105"/>
        <end position="124"/>
    </location>
</feature>
<organism evidence="2 3">
    <name type="scientific">Pseudonocardia endophytica</name>
    <dbReference type="NCBI Taxonomy" id="401976"/>
    <lineage>
        <taxon>Bacteria</taxon>
        <taxon>Bacillati</taxon>
        <taxon>Actinomycetota</taxon>
        <taxon>Actinomycetes</taxon>
        <taxon>Pseudonocardiales</taxon>
        <taxon>Pseudonocardiaceae</taxon>
        <taxon>Pseudonocardia</taxon>
    </lineage>
</organism>
<protein>
    <submittedName>
        <fullName evidence="2">Uncharacterized protein DUF4173</fullName>
    </submittedName>
</protein>
<dbReference type="Pfam" id="PF13687">
    <property type="entry name" value="DUF4153"/>
    <property type="match status" value="1"/>
</dbReference>
<feature type="transmembrane region" description="Helical" evidence="1">
    <location>
        <begin position="222"/>
        <end position="246"/>
    </location>
</feature>
<gene>
    <name evidence="2" type="ORF">EV378_5033</name>
</gene>
<proteinExistence type="predicted"/>
<keyword evidence="1" id="KW-1133">Transmembrane helix</keyword>
<feature type="transmembrane region" description="Helical" evidence="1">
    <location>
        <begin position="144"/>
        <end position="168"/>
    </location>
</feature>
<name>A0A4R1HH50_PSEEN</name>